<organism evidence="4 5">
    <name type="scientific">Nocardioides aromaticivorans</name>
    <dbReference type="NCBI Taxonomy" id="200618"/>
    <lineage>
        <taxon>Bacteria</taxon>
        <taxon>Bacillati</taxon>
        <taxon>Actinomycetota</taxon>
        <taxon>Actinomycetes</taxon>
        <taxon>Propionibacteriales</taxon>
        <taxon>Nocardioidaceae</taxon>
        <taxon>Nocardioides</taxon>
    </lineage>
</organism>
<protein>
    <submittedName>
        <fullName evidence="4">TetR family transcriptional regulator</fullName>
    </submittedName>
</protein>
<evidence type="ECO:0000313" key="4">
    <source>
        <dbReference type="EMBL" id="QSR24881.1"/>
    </source>
</evidence>
<dbReference type="PANTHER" id="PTHR30055:SF226">
    <property type="entry name" value="HTH-TYPE TRANSCRIPTIONAL REGULATOR PKSA"/>
    <property type="match status" value="1"/>
</dbReference>
<evidence type="ECO:0000256" key="2">
    <source>
        <dbReference type="PROSITE-ProRule" id="PRU00335"/>
    </source>
</evidence>
<reference evidence="4 5" key="1">
    <citation type="submission" date="2017-06" db="EMBL/GenBank/DDBJ databases">
        <title>Complete Genome Sequence of the Soil Carbazole-Degrading Bacterium Nocardioides aromaticivorans IC177.</title>
        <authorList>
            <person name="Vejarano F."/>
            <person name="Suzuki-Minakuchi C."/>
            <person name="Ohtsubo Y."/>
            <person name="Tsuda M."/>
            <person name="Okada K."/>
            <person name="Nojiri H."/>
        </authorList>
    </citation>
    <scope>NUCLEOTIDE SEQUENCE [LARGE SCALE GENOMIC DNA]</scope>
    <source>
        <strain evidence="4 5">IC177</strain>
    </source>
</reference>
<evidence type="ECO:0000256" key="1">
    <source>
        <dbReference type="ARBA" id="ARBA00023125"/>
    </source>
</evidence>
<dbReference type="PROSITE" id="PS50977">
    <property type="entry name" value="HTH_TETR_2"/>
    <property type="match status" value="1"/>
</dbReference>
<dbReference type="SUPFAM" id="SSF48498">
    <property type="entry name" value="Tetracyclin repressor-like, C-terminal domain"/>
    <property type="match status" value="1"/>
</dbReference>
<dbReference type="Pfam" id="PF00440">
    <property type="entry name" value="TetR_N"/>
    <property type="match status" value="1"/>
</dbReference>
<keyword evidence="1 2" id="KW-0238">DNA-binding</keyword>
<gene>
    <name evidence="4" type="ORF">CFH99_04530</name>
</gene>
<feature type="DNA-binding region" description="H-T-H motif" evidence="2">
    <location>
        <begin position="47"/>
        <end position="66"/>
    </location>
</feature>
<dbReference type="InterPro" id="IPR050109">
    <property type="entry name" value="HTH-type_TetR-like_transc_reg"/>
</dbReference>
<dbReference type="SUPFAM" id="SSF46689">
    <property type="entry name" value="Homeodomain-like"/>
    <property type="match status" value="1"/>
</dbReference>
<sequence>MVRLTGSTDHVCVRGAFVARISAAERREQFLEAAVTVIARDGVDGATTRKIADEARSPLATLHYCFQTKENLLFALYEQLFSEIRVEAPTALATGASAAQPVEDLMTETMRWVVDHPVRARATIEITLWAERNDPGMAGRLYALFLEAWSELLLRAGIPLPAEAVETFVRLLIAMADGLTLQMIAEQDAERTMRDTATACRVLKAYLEGSSSKAA</sequence>
<dbReference type="Gene3D" id="1.10.357.10">
    <property type="entry name" value="Tetracycline Repressor, domain 2"/>
    <property type="match status" value="1"/>
</dbReference>
<dbReference type="InterPro" id="IPR009057">
    <property type="entry name" value="Homeodomain-like_sf"/>
</dbReference>
<proteinExistence type="predicted"/>
<dbReference type="InterPro" id="IPR001647">
    <property type="entry name" value="HTH_TetR"/>
</dbReference>
<keyword evidence="5" id="KW-1185">Reference proteome</keyword>
<dbReference type="Proteomes" id="UP000662818">
    <property type="component" value="Chromosome"/>
</dbReference>
<dbReference type="PANTHER" id="PTHR30055">
    <property type="entry name" value="HTH-TYPE TRANSCRIPTIONAL REGULATOR RUTR"/>
    <property type="match status" value="1"/>
</dbReference>
<evidence type="ECO:0000259" key="3">
    <source>
        <dbReference type="PROSITE" id="PS50977"/>
    </source>
</evidence>
<dbReference type="EMBL" id="CP022295">
    <property type="protein sequence ID" value="QSR24881.1"/>
    <property type="molecule type" value="Genomic_DNA"/>
</dbReference>
<feature type="domain" description="HTH tetR-type" evidence="3">
    <location>
        <begin position="24"/>
        <end position="84"/>
    </location>
</feature>
<evidence type="ECO:0000313" key="5">
    <source>
        <dbReference type="Proteomes" id="UP000662818"/>
    </source>
</evidence>
<accession>A0ABX7PG54</accession>
<name>A0ABX7PG54_9ACTN</name>
<dbReference type="InterPro" id="IPR036271">
    <property type="entry name" value="Tet_transcr_reg_TetR-rel_C_sf"/>
</dbReference>